<comment type="caution">
    <text evidence="2">The sequence shown here is derived from an EMBL/GenBank/DDBJ whole genome shotgun (WGS) entry which is preliminary data.</text>
</comment>
<dbReference type="InterPro" id="IPR010287">
    <property type="entry name" value="DUF892_YciF-like"/>
</dbReference>
<protein>
    <submittedName>
        <fullName evidence="2">Ferritin-like domain-containing protein</fullName>
    </submittedName>
</protein>
<reference evidence="2 3" key="1">
    <citation type="submission" date="2020-08" db="EMBL/GenBank/DDBJ databases">
        <title>Sphingobacterium sp. DN04309 isolated from aquaculture water.</title>
        <authorList>
            <person name="Zhang M."/>
        </authorList>
    </citation>
    <scope>NUCLEOTIDE SEQUENCE [LARGE SCALE GENOMIC DNA]</scope>
    <source>
        <strain evidence="2 3">DN04309</strain>
    </source>
</reference>
<dbReference type="RefSeq" id="WP_190302002.1">
    <property type="nucleotide sequence ID" value="NZ_JACOIJ010000011.1"/>
</dbReference>
<evidence type="ECO:0000256" key="1">
    <source>
        <dbReference type="SAM" id="Coils"/>
    </source>
</evidence>
<dbReference type="CDD" id="cd07909">
    <property type="entry name" value="YciF"/>
    <property type="match status" value="1"/>
</dbReference>
<accession>A0ABR7YDY5</accession>
<keyword evidence="1" id="KW-0175">Coiled coil</keyword>
<dbReference type="Gene3D" id="1.20.1260.10">
    <property type="match status" value="1"/>
</dbReference>
<gene>
    <name evidence="2" type="ORF">H8B04_07930</name>
</gene>
<dbReference type="Proteomes" id="UP000651271">
    <property type="component" value="Unassembled WGS sequence"/>
</dbReference>
<name>A0ABR7YDY5_9SPHI</name>
<dbReference type="SUPFAM" id="SSF47240">
    <property type="entry name" value="Ferritin-like"/>
    <property type="match status" value="1"/>
</dbReference>
<dbReference type="InterPro" id="IPR012347">
    <property type="entry name" value="Ferritin-like"/>
</dbReference>
<dbReference type="InterPro" id="IPR009078">
    <property type="entry name" value="Ferritin-like_SF"/>
</dbReference>
<proteinExistence type="predicted"/>
<keyword evidence="3" id="KW-1185">Reference proteome</keyword>
<feature type="coiled-coil region" evidence="1">
    <location>
        <begin position="50"/>
        <end position="103"/>
    </location>
</feature>
<dbReference type="Pfam" id="PF05974">
    <property type="entry name" value="DUF892"/>
    <property type="match status" value="1"/>
</dbReference>
<evidence type="ECO:0000313" key="2">
    <source>
        <dbReference type="EMBL" id="MBD1429496.1"/>
    </source>
</evidence>
<dbReference type="EMBL" id="JACOIJ010000011">
    <property type="protein sequence ID" value="MBD1429496.1"/>
    <property type="molecule type" value="Genomic_DNA"/>
</dbReference>
<dbReference type="PANTHER" id="PTHR30565">
    <property type="entry name" value="PROTEIN YCIF"/>
    <property type="match status" value="1"/>
</dbReference>
<dbReference type="InterPro" id="IPR047114">
    <property type="entry name" value="YciF"/>
</dbReference>
<evidence type="ECO:0000313" key="3">
    <source>
        <dbReference type="Proteomes" id="UP000651271"/>
    </source>
</evidence>
<sequence length="175" mass="19244">MATSKQQEGMKNAHLHELLVDGLKDMLGAERQLLKGLKKMSKAAQSETLKEAFDTHYQQTENQIERLKEVFSNLGITARGKKCKAMEGLLEEADEIAEEFEDSPEVLDAALITAAQKVEHYEIASYGCLVTFSDLMGHSEAAAILKEILAEEKETDELLTEIAMGEANVSAGAEK</sequence>
<dbReference type="PANTHER" id="PTHR30565:SF9">
    <property type="entry name" value="PROTEIN YCIF"/>
    <property type="match status" value="1"/>
</dbReference>
<organism evidence="2 3">
    <name type="scientific">Sphingobacterium litopenaei</name>
    <dbReference type="NCBI Taxonomy" id="2763500"/>
    <lineage>
        <taxon>Bacteria</taxon>
        <taxon>Pseudomonadati</taxon>
        <taxon>Bacteroidota</taxon>
        <taxon>Sphingobacteriia</taxon>
        <taxon>Sphingobacteriales</taxon>
        <taxon>Sphingobacteriaceae</taxon>
        <taxon>Sphingobacterium</taxon>
    </lineage>
</organism>